<dbReference type="AlphaFoldDB" id="A0A9N9K8Y2"/>
<feature type="compositionally biased region" description="Basic and acidic residues" evidence="1">
    <location>
        <begin position="34"/>
        <end position="43"/>
    </location>
</feature>
<dbReference type="Proteomes" id="UP000789405">
    <property type="component" value="Unassembled WGS sequence"/>
</dbReference>
<reference evidence="2" key="1">
    <citation type="submission" date="2021-06" db="EMBL/GenBank/DDBJ databases">
        <authorList>
            <person name="Kallberg Y."/>
            <person name="Tangrot J."/>
            <person name="Rosling A."/>
        </authorList>
    </citation>
    <scope>NUCLEOTIDE SEQUENCE</scope>
    <source>
        <strain evidence="2">MA453B</strain>
    </source>
</reference>
<keyword evidence="3" id="KW-1185">Reference proteome</keyword>
<evidence type="ECO:0000313" key="2">
    <source>
        <dbReference type="EMBL" id="CAG8816615.1"/>
    </source>
</evidence>
<proteinExistence type="predicted"/>
<dbReference type="EMBL" id="CAJVPY010054167">
    <property type="protein sequence ID" value="CAG8816615.1"/>
    <property type="molecule type" value="Genomic_DNA"/>
</dbReference>
<evidence type="ECO:0000313" key="3">
    <source>
        <dbReference type="Proteomes" id="UP000789405"/>
    </source>
</evidence>
<evidence type="ECO:0000256" key="1">
    <source>
        <dbReference type="SAM" id="MobiDB-lite"/>
    </source>
</evidence>
<organism evidence="2 3">
    <name type="scientific">Dentiscutata erythropus</name>
    <dbReference type="NCBI Taxonomy" id="1348616"/>
    <lineage>
        <taxon>Eukaryota</taxon>
        <taxon>Fungi</taxon>
        <taxon>Fungi incertae sedis</taxon>
        <taxon>Mucoromycota</taxon>
        <taxon>Glomeromycotina</taxon>
        <taxon>Glomeromycetes</taxon>
        <taxon>Diversisporales</taxon>
        <taxon>Gigasporaceae</taxon>
        <taxon>Dentiscutata</taxon>
    </lineage>
</organism>
<gene>
    <name evidence="2" type="ORF">DERYTH_LOCUS26304</name>
</gene>
<feature type="non-terminal residue" evidence="2">
    <location>
        <position position="99"/>
    </location>
</feature>
<accession>A0A9N9K8Y2</accession>
<name>A0A9N9K8Y2_9GLOM</name>
<feature type="non-terminal residue" evidence="2">
    <location>
        <position position="1"/>
    </location>
</feature>
<feature type="region of interest" description="Disordered" evidence="1">
    <location>
        <begin position="23"/>
        <end position="51"/>
    </location>
</feature>
<comment type="caution">
    <text evidence="2">The sequence shown here is derived from an EMBL/GenBank/DDBJ whole genome shotgun (WGS) entry which is preliminary data.</text>
</comment>
<sequence>FEGVGEGCRLVCGVTIRSRATATLRRTGSGSKRGGRDQVRSNFREGLSTGGSISPEVTVDDLNSISEQAVPLEPRGRPLPLLDVVWLNISSAMIRVKKS</sequence>
<protein>
    <submittedName>
        <fullName evidence="2">22964_t:CDS:1</fullName>
    </submittedName>
</protein>